<keyword evidence="1" id="KW-0472">Membrane</keyword>
<dbReference type="AlphaFoldDB" id="A0AAD8A8N0"/>
<evidence type="ECO:0000256" key="1">
    <source>
        <dbReference type="SAM" id="Phobius"/>
    </source>
</evidence>
<proteinExistence type="predicted"/>
<keyword evidence="3" id="KW-1185">Reference proteome</keyword>
<protein>
    <submittedName>
        <fullName evidence="2">Uncharacterized protein</fullName>
    </submittedName>
</protein>
<sequence>DLCKLKKLIASGLEPSSFVTYCLNQFTLWCGVPRLNNYHPKIFSKIIIVTPAVKVYVNTIFNINLGITMQYFLRFRFLYLIAKTLFVLPIVSKSSPMRLCLMQKSVLFWILTIVYLKWMNFFVLCFLLVQLYMMLYTAAFIQISIETGIN</sequence>
<organism evidence="2 3">
    <name type="scientific">Diploptera punctata</name>
    <name type="common">Pacific beetle cockroach</name>
    <dbReference type="NCBI Taxonomy" id="6984"/>
    <lineage>
        <taxon>Eukaryota</taxon>
        <taxon>Metazoa</taxon>
        <taxon>Ecdysozoa</taxon>
        <taxon>Arthropoda</taxon>
        <taxon>Hexapoda</taxon>
        <taxon>Insecta</taxon>
        <taxon>Pterygota</taxon>
        <taxon>Neoptera</taxon>
        <taxon>Polyneoptera</taxon>
        <taxon>Dictyoptera</taxon>
        <taxon>Blattodea</taxon>
        <taxon>Blaberoidea</taxon>
        <taxon>Blaberidae</taxon>
        <taxon>Diplopterinae</taxon>
        <taxon>Diploptera</taxon>
    </lineage>
</organism>
<evidence type="ECO:0000313" key="2">
    <source>
        <dbReference type="EMBL" id="KAJ9594165.1"/>
    </source>
</evidence>
<reference evidence="2" key="2">
    <citation type="submission" date="2023-05" db="EMBL/GenBank/DDBJ databases">
        <authorList>
            <person name="Fouks B."/>
        </authorList>
    </citation>
    <scope>NUCLEOTIDE SEQUENCE</scope>
    <source>
        <strain evidence="2">Stay&amp;Tobe</strain>
        <tissue evidence="2">Testes</tissue>
    </source>
</reference>
<comment type="caution">
    <text evidence="2">The sequence shown here is derived from an EMBL/GenBank/DDBJ whole genome shotgun (WGS) entry which is preliminary data.</text>
</comment>
<keyword evidence="1" id="KW-0812">Transmembrane</keyword>
<evidence type="ECO:0000313" key="3">
    <source>
        <dbReference type="Proteomes" id="UP001233999"/>
    </source>
</evidence>
<dbReference type="Proteomes" id="UP001233999">
    <property type="component" value="Unassembled WGS sequence"/>
</dbReference>
<accession>A0AAD8A8N0</accession>
<feature type="transmembrane region" description="Helical" evidence="1">
    <location>
        <begin position="42"/>
        <end position="65"/>
    </location>
</feature>
<feature type="transmembrane region" description="Helical" evidence="1">
    <location>
        <begin position="77"/>
        <end position="94"/>
    </location>
</feature>
<feature type="transmembrane region" description="Helical" evidence="1">
    <location>
        <begin position="106"/>
        <end position="129"/>
    </location>
</feature>
<name>A0AAD8A8N0_DIPPU</name>
<gene>
    <name evidence="2" type="ORF">L9F63_014421</name>
</gene>
<feature type="non-terminal residue" evidence="2">
    <location>
        <position position="1"/>
    </location>
</feature>
<keyword evidence="1" id="KW-1133">Transmembrane helix</keyword>
<feature type="non-terminal residue" evidence="2">
    <location>
        <position position="150"/>
    </location>
</feature>
<dbReference type="EMBL" id="JASPKZ010003066">
    <property type="protein sequence ID" value="KAJ9594165.1"/>
    <property type="molecule type" value="Genomic_DNA"/>
</dbReference>
<reference evidence="2" key="1">
    <citation type="journal article" date="2023" name="IScience">
        <title>Live-bearing cockroach genome reveals convergent evolutionary mechanisms linked to viviparity in insects and beyond.</title>
        <authorList>
            <person name="Fouks B."/>
            <person name="Harrison M.C."/>
            <person name="Mikhailova A.A."/>
            <person name="Marchal E."/>
            <person name="English S."/>
            <person name="Carruthers M."/>
            <person name="Jennings E.C."/>
            <person name="Chiamaka E.L."/>
            <person name="Frigard R.A."/>
            <person name="Pippel M."/>
            <person name="Attardo G.M."/>
            <person name="Benoit J.B."/>
            <person name="Bornberg-Bauer E."/>
            <person name="Tobe S.S."/>
        </authorList>
    </citation>
    <scope>NUCLEOTIDE SEQUENCE</scope>
    <source>
        <strain evidence="2">Stay&amp;Tobe</strain>
    </source>
</reference>